<organism evidence="1 2">
    <name type="scientific">Coniosporium uncinatum</name>
    <dbReference type="NCBI Taxonomy" id="93489"/>
    <lineage>
        <taxon>Eukaryota</taxon>
        <taxon>Fungi</taxon>
        <taxon>Dikarya</taxon>
        <taxon>Ascomycota</taxon>
        <taxon>Pezizomycotina</taxon>
        <taxon>Dothideomycetes</taxon>
        <taxon>Dothideomycetes incertae sedis</taxon>
        <taxon>Coniosporium</taxon>
    </lineage>
</organism>
<accession>A0ACC3E0B7</accession>
<keyword evidence="2" id="KW-1185">Reference proteome</keyword>
<proteinExistence type="predicted"/>
<comment type="caution">
    <text evidence="1">The sequence shown here is derived from an EMBL/GenBank/DDBJ whole genome shotgun (WGS) entry which is preliminary data.</text>
</comment>
<dbReference type="EMBL" id="JAWDJW010000001">
    <property type="protein sequence ID" value="KAK3082366.1"/>
    <property type="molecule type" value="Genomic_DNA"/>
</dbReference>
<name>A0ACC3E0B7_9PEZI</name>
<protein>
    <submittedName>
        <fullName evidence="1">Uncharacterized protein</fullName>
    </submittedName>
</protein>
<sequence length="210" mass="24100">MTEPRMRPRPPGPQFLPSDLSSYLYAFGDSAPPLPATISCLDEIVTDYIIETCHAAALSASYSRRQKIKVDDFKWALRKDGRKLGRVVELLGREREVRRMRRVFSTEEETKEGMREAAREERRKEREARRKRKRGQEVGDGDGGEDDEDDDEEGVLEQEKEKEKEEEKEKEKEKPGKKKKAKKVRTEKGGKRAGSERERSRTGSVDTAGS</sequence>
<reference evidence="1" key="1">
    <citation type="submission" date="2024-09" db="EMBL/GenBank/DDBJ databases">
        <title>Black Yeasts Isolated from many extreme environments.</title>
        <authorList>
            <person name="Coleine C."/>
            <person name="Stajich J.E."/>
            <person name="Selbmann L."/>
        </authorList>
    </citation>
    <scope>NUCLEOTIDE SEQUENCE</scope>
    <source>
        <strain evidence="1">CCFEE 5737</strain>
    </source>
</reference>
<gene>
    <name evidence="1" type="ORF">LTS18_004278</name>
</gene>
<evidence type="ECO:0000313" key="1">
    <source>
        <dbReference type="EMBL" id="KAK3082366.1"/>
    </source>
</evidence>
<dbReference type="Proteomes" id="UP001186974">
    <property type="component" value="Unassembled WGS sequence"/>
</dbReference>
<evidence type="ECO:0000313" key="2">
    <source>
        <dbReference type="Proteomes" id="UP001186974"/>
    </source>
</evidence>